<reference evidence="3" key="1">
    <citation type="submission" date="2021-01" db="EMBL/GenBank/DDBJ databases">
        <title>Genome sequence of strain Noviherbaspirillum sp. DKR-6.</title>
        <authorList>
            <person name="Chaudhary D.K."/>
        </authorList>
    </citation>
    <scope>NUCLEOTIDE SEQUENCE</scope>
    <source>
        <strain evidence="3">DKR-6</strain>
    </source>
</reference>
<dbReference type="NCBIfam" id="NF033554">
    <property type="entry name" value="floc_PepA"/>
    <property type="match status" value="1"/>
</dbReference>
<dbReference type="AlphaFoldDB" id="A0A934T2N0"/>
<proteinExistence type="predicted"/>
<comment type="caution">
    <text evidence="3">The sequence shown here is derived from an EMBL/GenBank/DDBJ whole genome shotgun (WGS) entry which is preliminary data.</text>
</comment>
<feature type="chain" id="PRO_5037025758" evidence="1">
    <location>
        <begin position="28"/>
        <end position="278"/>
    </location>
</feature>
<sequence>MKKAINKTLIAAALTGVLGFAASGAMAQTFPDFQVTEASVPGASTNTFTADKVTGNYTEVITFSGNTFNVSLLWNAGQFVANDGKSPVASQLGQTGSALSQQYGMYALYTGNGTFATNANGSTTFNFTPGGSLQVFLDPSTNTTFGQPSNGSTAWTTGSSTDDILIANGQPRSGQGTLDPTLSTCSGTGGSGINCGSFGSSSTFNLTTAGSSFFTAPNPFYNVSFQSGQLNNFSPTGTQVINGSMDVIFGNAVPEPASVALIGLGLMGLGLSRRKKQA</sequence>
<evidence type="ECO:0000259" key="2">
    <source>
        <dbReference type="Pfam" id="PF07589"/>
    </source>
</evidence>
<dbReference type="Proteomes" id="UP000622890">
    <property type="component" value="Unassembled WGS sequence"/>
</dbReference>
<name>A0A934T2N0_9BURK</name>
<dbReference type="Pfam" id="PF07589">
    <property type="entry name" value="PEP-CTERM"/>
    <property type="match status" value="1"/>
</dbReference>
<dbReference type="InterPro" id="IPR013424">
    <property type="entry name" value="Ice-binding_C"/>
</dbReference>
<accession>A0A934T2N0</accession>
<feature type="domain" description="Ice-binding protein C-terminal" evidence="2">
    <location>
        <begin position="252"/>
        <end position="274"/>
    </location>
</feature>
<evidence type="ECO:0000256" key="1">
    <source>
        <dbReference type="SAM" id="SignalP"/>
    </source>
</evidence>
<keyword evidence="4" id="KW-1185">Reference proteome</keyword>
<dbReference type="EMBL" id="JAEPBG010000017">
    <property type="protein sequence ID" value="MBK4738104.1"/>
    <property type="molecule type" value="Genomic_DNA"/>
</dbReference>
<feature type="signal peptide" evidence="1">
    <location>
        <begin position="1"/>
        <end position="27"/>
    </location>
</feature>
<dbReference type="RefSeq" id="WP_200597035.1">
    <property type="nucleotide sequence ID" value="NZ_JAEPBG010000017.1"/>
</dbReference>
<gene>
    <name evidence="3" type="primary">pepA</name>
    <name evidence="3" type="ORF">JJB74_26065</name>
</gene>
<protein>
    <submittedName>
        <fullName evidence="3">Flocculation-associated PEP-CTERM protein PepA</fullName>
    </submittedName>
</protein>
<keyword evidence="1" id="KW-0732">Signal</keyword>
<dbReference type="NCBIfam" id="TIGR02595">
    <property type="entry name" value="PEP_CTERM"/>
    <property type="match status" value="1"/>
</dbReference>
<organism evidence="3 4">
    <name type="scientific">Noviherbaspirillum pedocola</name>
    <dbReference type="NCBI Taxonomy" id="2801341"/>
    <lineage>
        <taxon>Bacteria</taxon>
        <taxon>Pseudomonadati</taxon>
        <taxon>Pseudomonadota</taxon>
        <taxon>Betaproteobacteria</taxon>
        <taxon>Burkholderiales</taxon>
        <taxon>Oxalobacteraceae</taxon>
        <taxon>Noviherbaspirillum</taxon>
    </lineage>
</organism>
<evidence type="ECO:0000313" key="3">
    <source>
        <dbReference type="EMBL" id="MBK4738104.1"/>
    </source>
</evidence>
<evidence type="ECO:0000313" key="4">
    <source>
        <dbReference type="Proteomes" id="UP000622890"/>
    </source>
</evidence>